<name>A0A9W8P3S3_9AGAR</name>
<protein>
    <recommendedName>
        <fullName evidence="1">SigF-like NTF2-like domain-containing protein</fullName>
    </recommendedName>
</protein>
<comment type="caution">
    <text evidence="2">The sequence shown here is derived from an EMBL/GenBank/DDBJ whole genome shotgun (WGS) entry which is preliminary data.</text>
</comment>
<feature type="domain" description="SigF-like NTF2-like" evidence="1">
    <location>
        <begin position="1"/>
        <end position="76"/>
    </location>
</feature>
<dbReference type="PANTHER" id="PTHR35393">
    <property type="entry name" value="CHROMOSOME 1, WHOLE GENOME SHOTGUN SEQUENCE"/>
    <property type="match status" value="1"/>
</dbReference>
<proteinExistence type="predicted"/>
<dbReference type="EMBL" id="JANVFU010000004">
    <property type="protein sequence ID" value="KAJ3746125.1"/>
    <property type="molecule type" value="Genomic_DNA"/>
</dbReference>
<reference evidence="2 3" key="1">
    <citation type="journal article" date="2023" name="Proc. Natl. Acad. Sci. U.S.A.">
        <title>A global phylogenomic analysis of the shiitake genus Lentinula.</title>
        <authorList>
            <person name="Sierra-Patev S."/>
            <person name="Min B."/>
            <person name="Naranjo-Ortiz M."/>
            <person name="Looney B."/>
            <person name="Konkel Z."/>
            <person name="Slot J.C."/>
            <person name="Sakamoto Y."/>
            <person name="Steenwyk J.L."/>
            <person name="Rokas A."/>
            <person name="Carro J."/>
            <person name="Camarero S."/>
            <person name="Ferreira P."/>
            <person name="Molpeceres G."/>
            <person name="Ruiz-Duenas F.J."/>
            <person name="Serrano A."/>
            <person name="Henrissat B."/>
            <person name="Drula E."/>
            <person name="Hughes K.W."/>
            <person name="Mata J.L."/>
            <person name="Ishikawa N.K."/>
            <person name="Vargas-Isla R."/>
            <person name="Ushijima S."/>
            <person name="Smith C.A."/>
            <person name="Donoghue J."/>
            <person name="Ahrendt S."/>
            <person name="Andreopoulos W."/>
            <person name="He G."/>
            <person name="LaButti K."/>
            <person name="Lipzen A."/>
            <person name="Ng V."/>
            <person name="Riley R."/>
            <person name="Sandor L."/>
            <person name="Barry K."/>
            <person name="Martinez A.T."/>
            <person name="Xiao Y."/>
            <person name="Gibbons J.G."/>
            <person name="Terashima K."/>
            <person name="Grigoriev I.V."/>
            <person name="Hibbett D."/>
        </authorList>
    </citation>
    <scope>NUCLEOTIDE SEQUENCE [LARGE SCALE GENOMIC DNA]</scope>
    <source>
        <strain evidence="2 3">TFB7810</strain>
    </source>
</reference>
<dbReference type="Pfam" id="PF24840">
    <property type="entry name" value="NTF2_SigF"/>
    <property type="match status" value="2"/>
</dbReference>
<gene>
    <name evidence="2" type="ORF">DFH05DRAFT_913110</name>
</gene>
<organism evidence="2 3">
    <name type="scientific">Lentinula detonsa</name>
    <dbReference type="NCBI Taxonomy" id="2804962"/>
    <lineage>
        <taxon>Eukaryota</taxon>
        <taxon>Fungi</taxon>
        <taxon>Dikarya</taxon>
        <taxon>Basidiomycota</taxon>
        <taxon>Agaricomycotina</taxon>
        <taxon>Agaricomycetes</taxon>
        <taxon>Agaricomycetidae</taxon>
        <taxon>Agaricales</taxon>
        <taxon>Marasmiineae</taxon>
        <taxon>Omphalotaceae</taxon>
        <taxon>Lentinula</taxon>
    </lineage>
</organism>
<dbReference type="Proteomes" id="UP001142393">
    <property type="component" value="Unassembled WGS sequence"/>
</dbReference>
<feature type="domain" description="SigF-like NTF2-like" evidence="1">
    <location>
        <begin position="94"/>
        <end position="188"/>
    </location>
</feature>
<evidence type="ECO:0000313" key="3">
    <source>
        <dbReference type="Proteomes" id="UP001142393"/>
    </source>
</evidence>
<dbReference type="PANTHER" id="PTHR35393:SF1">
    <property type="entry name" value="SNOAL-LIKE DOMAIN-CONTAINING PROTEIN"/>
    <property type="match status" value="1"/>
</dbReference>
<accession>A0A9W8P3S3</accession>
<evidence type="ECO:0000259" key="1">
    <source>
        <dbReference type="Pfam" id="PF24840"/>
    </source>
</evidence>
<dbReference type="InterPro" id="IPR057514">
    <property type="entry name" value="NTF2_SigF"/>
</dbReference>
<keyword evidence="3" id="KW-1185">Reference proteome</keyword>
<evidence type="ECO:0000313" key="2">
    <source>
        <dbReference type="EMBL" id="KAJ3746125.1"/>
    </source>
</evidence>
<dbReference type="AlphaFoldDB" id="A0A9W8P3S3"/>
<sequence length="210" mass="23764">MQDPEREIASVALLLTTSDSPDVQKSAFEKYVARDVGFKHPLCYVPPSRDSRETLLGIYQWYRVMSPKIVGKVRSVGKSLNLMLSPCTLCFNLEIVYDEGNHTLLLDMVQKFHIRISPFKPAWSRLLVRITVTEINGLYYISFQEDFYHPEDFARLLVPMLAPVILFAQTGASVASNVYANIAQKLGFWRPAGKETVLPDTGLYDGNKTD</sequence>